<dbReference type="OrthoDB" id="9130422at2"/>
<organism evidence="2 3">
    <name type="scientific">Roseovarius mucosus DSM 17069</name>
    <dbReference type="NCBI Taxonomy" id="1288298"/>
    <lineage>
        <taxon>Bacteria</taxon>
        <taxon>Pseudomonadati</taxon>
        <taxon>Pseudomonadota</taxon>
        <taxon>Alphaproteobacteria</taxon>
        <taxon>Rhodobacterales</taxon>
        <taxon>Roseobacteraceae</taxon>
        <taxon>Roseovarius</taxon>
    </lineage>
</organism>
<evidence type="ECO:0000313" key="3">
    <source>
        <dbReference type="Proteomes" id="UP000030021"/>
    </source>
</evidence>
<accession>A0A0A0HHE1</accession>
<proteinExistence type="predicted"/>
<reference evidence="2 3" key="1">
    <citation type="submission" date="2013-01" db="EMBL/GenBank/DDBJ databases">
        <authorList>
            <person name="Fiebig A."/>
            <person name="Goeker M."/>
            <person name="Klenk H.-P.P."/>
        </authorList>
    </citation>
    <scope>NUCLEOTIDE SEQUENCE [LARGE SCALE GENOMIC DNA]</scope>
    <source>
        <strain evidence="2 3">DSM 17069</strain>
    </source>
</reference>
<dbReference type="Pfam" id="PF16156">
    <property type="entry name" value="DUF4864"/>
    <property type="match status" value="1"/>
</dbReference>
<dbReference type="STRING" id="215743.ROSMUCSMR3_03372"/>
<feature type="chain" id="PRO_5001962723" description="DUF4864 domain-containing protein" evidence="1">
    <location>
        <begin position="21"/>
        <end position="132"/>
    </location>
</feature>
<protein>
    <recommendedName>
        <fullName evidence="4">DUF4864 domain-containing protein</fullName>
    </recommendedName>
</protein>
<dbReference type="HOGENOM" id="CLU_137911_1_1_5"/>
<evidence type="ECO:0000256" key="1">
    <source>
        <dbReference type="SAM" id="SignalP"/>
    </source>
</evidence>
<evidence type="ECO:0000313" key="2">
    <source>
        <dbReference type="EMBL" id="KGM86550.1"/>
    </source>
</evidence>
<comment type="caution">
    <text evidence="2">The sequence shown here is derived from an EMBL/GenBank/DDBJ whole genome shotgun (WGS) entry which is preliminary data.</text>
</comment>
<dbReference type="RefSeq" id="WP_037268251.1">
    <property type="nucleotide sequence ID" value="NZ_KN293975.1"/>
</dbReference>
<dbReference type="EMBL" id="AONH01000016">
    <property type="protein sequence ID" value="KGM86550.1"/>
    <property type="molecule type" value="Genomic_DNA"/>
</dbReference>
<feature type="signal peptide" evidence="1">
    <location>
        <begin position="1"/>
        <end position="20"/>
    </location>
</feature>
<dbReference type="PATRIC" id="fig|1288298.3.peg.2856"/>
<dbReference type="eggNOG" id="ENOG5032TNJ">
    <property type="taxonomic scope" value="Bacteria"/>
</dbReference>
<name>A0A0A0HHE1_9RHOB</name>
<dbReference type="InterPro" id="IPR032347">
    <property type="entry name" value="DUF4864"/>
</dbReference>
<keyword evidence="1" id="KW-0732">Signal</keyword>
<dbReference type="Proteomes" id="UP000030021">
    <property type="component" value="Unassembled WGS sequence"/>
</dbReference>
<evidence type="ECO:0008006" key="4">
    <source>
        <dbReference type="Google" id="ProtNLM"/>
    </source>
</evidence>
<dbReference type="AlphaFoldDB" id="A0A0A0HHE1"/>
<sequence length="132" mass="14664">MRSIILSLTLMLGLAAPLRADEDAQAVITAQIEAFLAQDVTRAYDYASPFIQQKFGSPEQFGAMVREGYPMVWRPSDVTFLEMREIAGRLWQGVRVVDTAGAGWIVDYEMIETPEGWRINGVTVRPAPDASV</sequence>
<gene>
    <name evidence="2" type="ORF">rosmuc_02838</name>
</gene>